<evidence type="ECO:0000256" key="1">
    <source>
        <dbReference type="ARBA" id="ARBA00004285"/>
    </source>
</evidence>
<feature type="transmembrane region" description="Helical" evidence="16">
    <location>
        <begin position="31"/>
        <end position="54"/>
    </location>
</feature>
<evidence type="ECO:0000256" key="6">
    <source>
        <dbReference type="ARBA" id="ARBA00022989"/>
    </source>
</evidence>
<comment type="subcellular location">
    <subcellularLocation>
        <location evidence="2">Cell membrane</location>
        <topology evidence="2">Multi-pass membrane protein</topology>
    </subcellularLocation>
    <subcellularLocation>
        <location evidence="1">Membrane raft</location>
    </subcellularLocation>
    <subcellularLocation>
        <location evidence="11">Postsynaptic cell membrane</location>
    </subcellularLocation>
</comment>
<evidence type="ECO:0000256" key="13">
    <source>
        <dbReference type="ARBA" id="ARBA00038784"/>
    </source>
</evidence>
<evidence type="ECO:0000256" key="16">
    <source>
        <dbReference type="RuleBase" id="RU004379"/>
    </source>
</evidence>
<evidence type="ECO:0000313" key="17">
    <source>
        <dbReference type="EMBL" id="KAJ8265676.1"/>
    </source>
</evidence>
<evidence type="ECO:0000256" key="8">
    <source>
        <dbReference type="ARBA" id="ARBA00023136"/>
    </source>
</evidence>
<dbReference type="GO" id="GO:0005783">
    <property type="term" value="C:endoplasmic reticulum"/>
    <property type="evidence" value="ECO:0007669"/>
    <property type="project" value="TreeGrafter"/>
</dbReference>
<dbReference type="GO" id="GO:0006915">
    <property type="term" value="P:apoptotic process"/>
    <property type="evidence" value="ECO:0007669"/>
    <property type="project" value="UniProtKB-KW"/>
</dbReference>
<evidence type="ECO:0000256" key="5">
    <source>
        <dbReference type="ARBA" id="ARBA00022703"/>
    </source>
</evidence>
<evidence type="ECO:0000256" key="4">
    <source>
        <dbReference type="ARBA" id="ARBA00022692"/>
    </source>
</evidence>
<comment type="caution">
    <text evidence="16">Lacks conserved residue(s) required for the propagation of feature annotation.</text>
</comment>
<evidence type="ECO:0000256" key="2">
    <source>
        <dbReference type="ARBA" id="ARBA00004651"/>
    </source>
</evidence>
<evidence type="ECO:0000256" key="10">
    <source>
        <dbReference type="ARBA" id="ARBA00023257"/>
    </source>
</evidence>
<keyword evidence="5" id="KW-0053">Apoptosis</keyword>
<keyword evidence="10" id="KW-0628">Postsynaptic cell membrane</keyword>
<evidence type="ECO:0000256" key="9">
    <source>
        <dbReference type="ARBA" id="ARBA00023180"/>
    </source>
</evidence>
<keyword evidence="8 16" id="KW-0472">Membrane</keyword>
<dbReference type="Proteomes" id="UP001152803">
    <property type="component" value="Unassembled WGS sequence"/>
</dbReference>
<comment type="subunit">
    <text evidence="13">Interacts with FAS/TNFRSF6 and BAX.</text>
</comment>
<comment type="similarity">
    <text evidence="12">Belongs to the BI1 family. LFG subfamily.</text>
</comment>
<evidence type="ECO:0000256" key="14">
    <source>
        <dbReference type="ARBA" id="ARBA00040576"/>
    </source>
</evidence>
<dbReference type="GO" id="GO:0045121">
    <property type="term" value="C:membrane raft"/>
    <property type="evidence" value="ECO:0007669"/>
    <property type="project" value="UniProtKB-SubCell"/>
</dbReference>
<dbReference type="GO" id="GO:0045211">
    <property type="term" value="C:postsynaptic membrane"/>
    <property type="evidence" value="ECO:0007669"/>
    <property type="project" value="UniProtKB-SubCell"/>
</dbReference>
<dbReference type="Pfam" id="PF01027">
    <property type="entry name" value="Bax1-I"/>
    <property type="match status" value="1"/>
</dbReference>
<keyword evidence="4 16" id="KW-0812">Transmembrane</keyword>
<accession>A0A9Q1DC17</accession>
<dbReference type="GO" id="GO:2001234">
    <property type="term" value="P:negative regulation of apoptotic signaling pathway"/>
    <property type="evidence" value="ECO:0007669"/>
    <property type="project" value="TreeGrafter"/>
</dbReference>
<protein>
    <recommendedName>
        <fullName evidence="14">Protein lifeguard 2</fullName>
    </recommendedName>
    <alternativeName>
        <fullName evidence="15">Fas apoptotic inhibitory molecule 2</fullName>
    </alternativeName>
</protein>
<evidence type="ECO:0000256" key="15">
    <source>
        <dbReference type="ARBA" id="ARBA00042941"/>
    </source>
</evidence>
<evidence type="ECO:0000256" key="12">
    <source>
        <dbReference type="ARBA" id="ARBA00038174"/>
    </source>
</evidence>
<dbReference type="EMBL" id="JAFJMO010000010">
    <property type="protein sequence ID" value="KAJ8265676.1"/>
    <property type="molecule type" value="Genomic_DNA"/>
</dbReference>
<dbReference type="InterPro" id="IPR006214">
    <property type="entry name" value="Bax_inhibitor_1-related"/>
</dbReference>
<keyword evidence="18" id="KW-1185">Reference proteome</keyword>
<sequence>MICLGITAMVCLSVTTFSFQTKIDITSCQGVLFVLCMTMFFCGIMLCIVLPFGYVPLLHAIYAVLGATLFTMFLAFDMQLLMGNKRYTISPEEYIFATLNIYLDIVYLFTFLLQIFGSHD</sequence>
<keyword evidence="6 16" id="KW-1133">Transmembrane helix</keyword>
<name>A0A9Q1DC17_CONCO</name>
<dbReference type="OrthoDB" id="7933078at2759"/>
<dbReference type="AlphaFoldDB" id="A0A9Q1DC17"/>
<dbReference type="GO" id="GO:0005794">
    <property type="term" value="C:Golgi apparatus"/>
    <property type="evidence" value="ECO:0007669"/>
    <property type="project" value="TreeGrafter"/>
</dbReference>
<keyword evidence="3" id="KW-1003">Cell membrane</keyword>
<gene>
    <name evidence="17" type="ORF">COCON_G00147750</name>
</gene>
<evidence type="ECO:0000256" key="7">
    <source>
        <dbReference type="ARBA" id="ARBA00023018"/>
    </source>
</evidence>
<feature type="transmembrane region" description="Helical" evidence="16">
    <location>
        <begin position="94"/>
        <end position="116"/>
    </location>
</feature>
<comment type="caution">
    <text evidence="17">The sequence shown here is derived from an EMBL/GenBank/DDBJ whole genome shotgun (WGS) entry which is preliminary data.</text>
</comment>
<evidence type="ECO:0000256" key="3">
    <source>
        <dbReference type="ARBA" id="ARBA00022475"/>
    </source>
</evidence>
<organism evidence="17 18">
    <name type="scientific">Conger conger</name>
    <name type="common">Conger eel</name>
    <name type="synonym">Muraena conger</name>
    <dbReference type="NCBI Taxonomy" id="82655"/>
    <lineage>
        <taxon>Eukaryota</taxon>
        <taxon>Metazoa</taxon>
        <taxon>Chordata</taxon>
        <taxon>Craniata</taxon>
        <taxon>Vertebrata</taxon>
        <taxon>Euteleostomi</taxon>
        <taxon>Actinopterygii</taxon>
        <taxon>Neopterygii</taxon>
        <taxon>Teleostei</taxon>
        <taxon>Anguilliformes</taxon>
        <taxon>Congridae</taxon>
        <taxon>Conger</taxon>
    </lineage>
</organism>
<evidence type="ECO:0000313" key="18">
    <source>
        <dbReference type="Proteomes" id="UP001152803"/>
    </source>
</evidence>
<dbReference type="PANTHER" id="PTHR23291">
    <property type="entry name" value="BAX INHIBITOR-RELATED"/>
    <property type="match status" value="1"/>
</dbReference>
<keyword evidence="9" id="KW-0325">Glycoprotein</keyword>
<reference evidence="17" key="1">
    <citation type="journal article" date="2023" name="Science">
        <title>Genome structures resolve the early diversification of teleost fishes.</title>
        <authorList>
            <person name="Parey E."/>
            <person name="Louis A."/>
            <person name="Montfort J."/>
            <person name="Bouchez O."/>
            <person name="Roques C."/>
            <person name="Iampietro C."/>
            <person name="Lluch J."/>
            <person name="Castinel A."/>
            <person name="Donnadieu C."/>
            <person name="Desvignes T."/>
            <person name="Floi Bucao C."/>
            <person name="Jouanno E."/>
            <person name="Wen M."/>
            <person name="Mejri S."/>
            <person name="Dirks R."/>
            <person name="Jansen H."/>
            <person name="Henkel C."/>
            <person name="Chen W.J."/>
            <person name="Zahm M."/>
            <person name="Cabau C."/>
            <person name="Klopp C."/>
            <person name="Thompson A.W."/>
            <person name="Robinson-Rechavi M."/>
            <person name="Braasch I."/>
            <person name="Lecointre G."/>
            <person name="Bobe J."/>
            <person name="Postlethwait J.H."/>
            <person name="Berthelot C."/>
            <person name="Roest Crollius H."/>
            <person name="Guiguen Y."/>
        </authorList>
    </citation>
    <scope>NUCLEOTIDE SEQUENCE</scope>
    <source>
        <strain evidence="17">Concon-B</strain>
    </source>
</reference>
<keyword evidence="7" id="KW-0770">Synapse</keyword>
<feature type="transmembrane region" description="Helical" evidence="16">
    <location>
        <begin position="60"/>
        <end position="82"/>
    </location>
</feature>
<dbReference type="PANTHER" id="PTHR23291:SF18">
    <property type="entry name" value="PROTEIN LIFEGUARD 2"/>
    <property type="match status" value="1"/>
</dbReference>
<evidence type="ECO:0000256" key="11">
    <source>
        <dbReference type="ARBA" id="ARBA00034100"/>
    </source>
</evidence>
<proteinExistence type="inferred from homology"/>